<keyword evidence="2" id="KW-1185">Reference proteome</keyword>
<sequence length="60" mass="6870">NGKWVLNASAAELTNIWYGGLASICRKMQAIRVNYFLEDMVELRDEWTCDMLANGPDVEF</sequence>
<feature type="non-terminal residue" evidence="1">
    <location>
        <position position="1"/>
    </location>
</feature>
<dbReference type="AlphaFoldDB" id="A0A9P6NW05"/>
<protein>
    <submittedName>
        <fullName evidence="1">Uncharacterized protein</fullName>
    </submittedName>
</protein>
<evidence type="ECO:0000313" key="2">
    <source>
        <dbReference type="Proteomes" id="UP000886653"/>
    </source>
</evidence>
<feature type="non-terminal residue" evidence="1">
    <location>
        <position position="60"/>
    </location>
</feature>
<accession>A0A9P6NW05</accession>
<dbReference type="Proteomes" id="UP000886653">
    <property type="component" value="Unassembled WGS sequence"/>
</dbReference>
<dbReference type="EMBL" id="MU167213">
    <property type="protein sequence ID" value="KAG0151353.1"/>
    <property type="molecule type" value="Genomic_DNA"/>
</dbReference>
<proteinExistence type="predicted"/>
<evidence type="ECO:0000313" key="1">
    <source>
        <dbReference type="EMBL" id="KAG0151353.1"/>
    </source>
</evidence>
<gene>
    <name evidence="1" type="ORF">CROQUDRAFT_31798</name>
</gene>
<name>A0A9P6NW05_9BASI</name>
<organism evidence="1 2">
    <name type="scientific">Cronartium quercuum f. sp. fusiforme G11</name>
    <dbReference type="NCBI Taxonomy" id="708437"/>
    <lineage>
        <taxon>Eukaryota</taxon>
        <taxon>Fungi</taxon>
        <taxon>Dikarya</taxon>
        <taxon>Basidiomycota</taxon>
        <taxon>Pucciniomycotina</taxon>
        <taxon>Pucciniomycetes</taxon>
        <taxon>Pucciniales</taxon>
        <taxon>Coleosporiaceae</taxon>
        <taxon>Cronartium</taxon>
    </lineage>
</organism>
<comment type="caution">
    <text evidence="1">The sequence shown here is derived from an EMBL/GenBank/DDBJ whole genome shotgun (WGS) entry which is preliminary data.</text>
</comment>
<dbReference type="OrthoDB" id="2501483at2759"/>
<reference evidence="1" key="1">
    <citation type="submission" date="2013-11" db="EMBL/GenBank/DDBJ databases">
        <title>Genome sequence of the fusiform rust pathogen reveals effectors for host alternation and coevolution with pine.</title>
        <authorList>
            <consortium name="DOE Joint Genome Institute"/>
            <person name="Smith K."/>
            <person name="Pendleton A."/>
            <person name="Kubisiak T."/>
            <person name="Anderson C."/>
            <person name="Salamov A."/>
            <person name="Aerts A."/>
            <person name="Riley R."/>
            <person name="Clum A."/>
            <person name="Lindquist E."/>
            <person name="Ence D."/>
            <person name="Campbell M."/>
            <person name="Kronenberg Z."/>
            <person name="Feau N."/>
            <person name="Dhillon B."/>
            <person name="Hamelin R."/>
            <person name="Burleigh J."/>
            <person name="Smith J."/>
            <person name="Yandell M."/>
            <person name="Nelson C."/>
            <person name="Grigoriev I."/>
            <person name="Davis J."/>
        </authorList>
    </citation>
    <scope>NUCLEOTIDE SEQUENCE</scope>
    <source>
        <strain evidence="1">G11</strain>
    </source>
</reference>